<organism evidence="4 5">
    <name type="scientific">Thermogemmata fonticola</name>
    <dbReference type="NCBI Taxonomy" id="2755323"/>
    <lineage>
        <taxon>Bacteria</taxon>
        <taxon>Pseudomonadati</taxon>
        <taxon>Planctomycetota</taxon>
        <taxon>Planctomycetia</taxon>
        <taxon>Gemmatales</taxon>
        <taxon>Gemmataceae</taxon>
        <taxon>Thermogemmata</taxon>
    </lineage>
</organism>
<proteinExistence type="predicted"/>
<keyword evidence="5" id="KW-1185">Reference proteome</keyword>
<dbReference type="InterPro" id="IPR028098">
    <property type="entry name" value="Glyco_trans_4-like_N"/>
</dbReference>
<dbReference type="EMBL" id="JACEFB010000002">
    <property type="protein sequence ID" value="MBA2225551.1"/>
    <property type="molecule type" value="Genomic_DNA"/>
</dbReference>
<feature type="domain" description="Glycosyl transferase family 1" evidence="2">
    <location>
        <begin position="208"/>
        <end position="361"/>
    </location>
</feature>
<dbReference type="AlphaFoldDB" id="A0A7V8VCP8"/>
<evidence type="ECO:0000313" key="5">
    <source>
        <dbReference type="Proteomes" id="UP000542342"/>
    </source>
</evidence>
<dbReference type="FunFam" id="3.40.50.2000:FF:000119">
    <property type="entry name" value="Glycosyl transferase group 1"/>
    <property type="match status" value="1"/>
</dbReference>
<sequence length="406" mass="46124">MRVLFNGASALRRRTGVGHSAWHLYHALVRLAPQDHIWLYPGVWWHRRLAGFRQAVASPQVSRPVSRLLSAPAPKWLRQWSWQLARGFYAAHFHLAARLGRFDLYHEPNLVPFAVPTPTVVTVHDLSVLLYPQWHPPERVRRHEAAFARGVARAAHILVDSEAVRQEAVRHLGVSPACITTIYCGIAEHFRPASSEAIAALRQRWHLPPRYLLYVGTIEPRKNVLTLLRAYCDLPPTVREHCPLVLGGLWGWKSEPERQFWEEIGQHRGVRYLGYVADEDLPALYSGATALLYPSYYEGFGLPPLEMMACGGAAIISTAASLQEIAGGNAVALDPHDLPAWRKAMERTIREPDWLEDYRRRGPHYAAAFRWDRAAKTVLEVYHRILNRPLSETIDDLTQSQSRQAA</sequence>
<protein>
    <submittedName>
        <fullName evidence="4">Glycosyltransferase family 4 protein</fullName>
    </submittedName>
</protein>
<dbReference type="InterPro" id="IPR001296">
    <property type="entry name" value="Glyco_trans_1"/>
</dbReference>
<name>A0A7V8VCP8_9BACT</name>
<accession>A0A7V8VCP8</accession>
<dbReference type="Gene3D" id="3.40.50.2000">
    <property type="entry name" value="Glycogen Phosphorylase B"/>
    <property type="match status" value="2"/>
</dbReference>
<dbReference type="GO" id="GO:0009103">
    <property type="term" value="P:lipopolysaccharide biosynthetic process"/>
    <property type="evidence" value="ECO:0007669"/>
    <property type="project" value="TreeGrafter"/>
</dbReference>
<dbReference type="RefSeq" id="WP_194536967.1">
    <property type="nucleotide sequence ID" value="NZ_JACEFB010000002.1"/>
</dbReference>
<comment type="caution">
    <text evidence="4">The sequence shown here is derived from an EMBL/GenBank/DDBJ whole genome shotgun (WGS) entry which is preliminary data.</text>
</comment>
<dbReference type="Pfam" id="PF00534">
    <property type="entry name" value="Glycos_transf_1"/>
    <property type="match status" value="1"/>
</dbReference>
<dbReference type="GO" id="GO:0016757">
    <property type="term" value="F:glycosyltransferase activity"/>
    <property type="evidence" value="ECO:0007669"/>
    <property type="project" value="InterPro"/>
</dbReference>
<feature type="domain" description="Glycosyltransferase subfamily 4-like N-terminal" evidence="3">
    <location>
        <begin position="67"/>
        <end position="186"/>
    </location>
</feature>
<evidence type="ECO:0000259" key="3">
    <source>
        <dbReference type="Pfam" id="PF13439"/>
    </source>
</evidence>
<keyword evidence="1 4" id="KW-0808">Transferase</keyword>
<evidence type="ECO:0000259" key="2">
    <source>
        <dbReference type="Pfam" id="PF00534"/>
    </source>
</evidence>
<evidence type="ECO:0000256" key="1">
    <source>
        <dbReference type="ARBA" id="ARBA00022679"/>
    </source>
</evidence>
<dbReference type="CDD" id="cd03809">
    <property type="entry name" value="GT4_MtfB-like"/>
    <property type="match status" value="1"/>
</dbReference>
<reference evidence="4 5" key="1">
    <citation type="submission" date="2020-07" db="EMBL/GenBank/DDBJ databases">
        <title>Thermogemmata thermophila gen. nov., sp. nov., a novel moderate thermophilic planctomycete from a Kamchatka hot spring.</title>
        <authorList>
            <person name="Elcheninov A.G."/>
            <person name="Podosokorskaya O.A."/>
            <person name="Kovaleva O.L."/>
            <person name="Novikov A."/>
            <person name="Bonch-Osmolovskaya E.A."/>
            <person name="Toshchakov S.V."/>
            <person name="Kublanov I.V."/>
        </authorList>
    </citation>
    <scope>NUCLEOTIDE SEQUENCE [LARGE SCALE GENOMIC DNA]</scope>
    <source>
        <strain evidence="4 5">2918</strain>
    </source>
</reference>
<dbReference type="PANTHER" id="PTHR46401">
    <property type="entry name" value="GLYCOSYLTRANSFERASE WBBK-RELATED"/>
    <property type="match status" value="1"/>
</dbReference>
<dbReference type="Proteomes" id="UP000542342">
    <property type="component" value="Unassembled WGS sequence"/>
</dbReference>
<gene>
    <name evidence="4" type="ORF">H0921_05165</name>
</gene>
<dbReference type="SUPFAM" id="SSF53756">
    <property type="entry name" value="UDP-Glycosyltransferase/glycogen phosphorylase"/>
    <property type="match status" value="1"/>
</dbReference>
<dbReference type="Pfam" id="PF13439">
    <property type="entry name" value="Glyco_transf_4"/>
    <property type="match status" value="1"/>
</dbReference>
<dbReference type="PANTHER" id="PTHR46401:SF2">
    <property type="entry name" value="GLYCOSYLTRANSFERASE WBBK-RELATED"/>
    <property type="match status" value="1"/>
</dbReference>
<evidence type="ECO:0000313" key="4">
    <source>
        <dbReference type="EMBL" id="MBA2225551.1"/>
    </source>
</evidence>